<dbReference type="SUPFAM" id="SSF52949">
    <property type="entry name" value="Macro domain-like"/>
    <property type="match status" value="1"/>
</dbReference>
<accession>A0A8J4Q4M5</accession>
<dbReference type="InterPro" id="IPR019406">
    <property type="entry name" value="APLF_PBZ"/>
</dbReference>
<evidence type="ECO:0000259" key="2">
    <source>
        <dbReference type="Pfam" id="PF10283"/>
    </source>
</evidence>
<dbReference type="Gene3D" id="3.40.220.10">
    <property type="entry name" value="Leucine Aminopeptidase, subunit E, domain 1"/>
    <property type="match status" value="1"/>
</dbReference>
<dbReference type="GO" id="GO:0003906">
    <property type="term" value="F:DNA-(apurinic or apyrimidinic site) endonuclease activity"/>
    <property type="evidence" value="ECO:0007669"/>
    <property type="project" value="InterPro"/>
</dbReference>
<gene>
    <name evidence="3" type="ORF">CYY_000512</name>
</gene>
<evidence type="ECO:0000313" key="3">
    <source>
        <dbReference type="EMBL" id="KAF2078222.1"/>
    </source>
</evidence>
<feature type="compositionally biased region" description="Basic and acidic residues" evidence="1">
    <location>
        <begin position="182"/>
        <end position="205"/>
    </location>
</feature>
<name>A0A8J4Q4M5_9MYCE</name>
<dbReference type="SUPFAM" id="SSF49879">
    <property type="entry name" value="SMAD/FHA domain"/>
    <property type="match status" value="1"/>
</dbReference>
<reference evidence="3" key="1">
    <citation type="submission" date="2020-01" db="EMBL/GenBank/DDBJ databases">
        <title>Development of genomics and gene disruption for Polysphondylium violaceum indicates a role for the polyketide synthase stlB in stalk morphogenesis.</title>
        <authorList>
            <person name="Narita B."/>
            <person name="Kawabe Y."/>
            <person name="Kin K."/>
            <person name="Saito T."/>
            <person name="Gibbs R."/>
            <person name="Kuspa A."/>
            <person name="Muzny D."/>
            <person name="Queller D."/>
            <person name="Richards S."/>
            <person name="Strassman J."/>
            <person name="Sucgang R."/>
            <person name="Worley K."/>
            <person name="Schaap P."/>
        </authorList>
    </citation>
    <scope>NUCLEOTIDE SEQUENCE</scope>
    <source>
        <strain evidence="3">QSvi11</strain>
    </source>
</reference>
<dbReference type="Pfam" id="PF10283">
    <property type="entry name" value="zf-CCHH"/>
    <property type="match status" value="1"/>
</dbReference>
<dbReference type="PANTHER" id="PTHR21315">
    <property type="entry name" value="APRATAXIN AND PNK-LIKE FACTOR-RELATED"/>
    <property type="match status" value="1"/>
</dbReference>
<organism evidence="3 4">
    <name type="scientific">Polysphondylium violaceum</name>
    <dbReference type="NCBI Taxonomy" id="133409"/>
    <lineage>
        <taxon>Eukaryota</taxon>
        <taxon>Amoebozoa</taxon>
        <taxon>Evosea</taxon>
        <taxon>Eumycetozoa</taxon>
        <taxon>Dictyostelia</taxon>
        <taxon>Dictyosteliales</taxon>
        <taxon>Dictyosteliaceae</taxon>
        <taxon>Polysphondylium</taxon>
    </lineage>
</organism>
<dbReference type="CDD" id="cd22671">
    <property type="entry name" value="FHA_APTX-like"/>
    <property type="match status" value="1"/>
</dbReference>
<protein>
    <recommendedName>
        <fullName evidence="2">PBZ-type domain-containing protein</fullName>
    </recommendedName>
</protein>
<comment type="caution">
    <text evidence="3">The sequence shown here is derived from an EMBL/GenBank/DDBJ whole genome shotgun (WGS) entry which is preliminary data.</text>
</comment>
<feature type="compositionally biased region" description="Basic and acidic residues" evidence="1">
    <location>
        <begin position="141"/>
        <end position="158"/>
    </location>
</feature>
<dbReference type="EMBL" id="AJWJ01000009">
    <property type="protein sequence ID" value="KAF2078222.1"/>
    <property type="molecule type" value="Genomic_DNA"/>
</dbReference>
<dbReference type="InterPro" id="IPR043472">
    <property type="entry name" value="Macro_dom-like"/>
</dbReference>
<proteinExistence type="predicted"/>
<dbReference type="GO" id="GO:0035861">
    <property type="term" value="C:site of double-strand break"/>
    <property type="evidence" value="ECO:0007669"/>
    <property type="project" value="TreeGrafter"/>
</dbReference>
<feature type="compositionally biased region" description="Low complexity" evidence="1">
    <location>
        <begin position="208"/>
        <end position="235"/>
    </location>
</feature>
<dbReference type="PANTHER" id="PTHR21315:SF2">
    <property type="entry name" value="APRATAXIN AND PNK-LIKE FACTOR"/>
    <property type="match status" value="1"/>
</dbReference>
<evidence type="ECO:0000256" key="1">
    <source>
        <dbReference type="SAM" id="MobiDB-lite"/>
    </source>
</evidence>
<dbReference type="InterPro" id="IPR039253">
    <property type="entry name" value="APLF"/>
</dbReference>
<dbReference type="GO" id="GO:0005634">
    <property type="term" value="C:nucleus"/>
    <property type="evidence" value="ECO:0007669"/>
    <property type="project" value="TreeGrafter"/>
</dbReference>
<dbReference type="OrthoDB" id="10256774at2759"/>
<feature type="domain" description="PBZ-type" evidence="2">
    <location>
        <begin position="159"/>
        <end position="182"/>
    </location>
</feature>
<keyword evidence="4" id="KW-1185">Reference proteome</keyword>
<dbReference type="GO" id="GO:0006302">
    <property type="term" value="P:double-strand break repair"/>
    <property type="evidence" value="ECO:0007669"/>
    <property type="project" value="InterPro"/>
</dbReference>
<dbReference type="GO" id="GO:0008408">
    <property type="term" value="F:3'-5' exonuclease activity"/>
    <property type="evidence" value="ECO:0007669"/>
    <property type="project" value="InterPro"/>
</dbReference>
<dbReference type="Proteomes" id="UP000695562">
    <property type="component" value="Unassembled WGS sequence"/>
</dbReference>
<dbReference type="Gene3D" id="2.60.200.20">
    <property type="match status" value="1"/>
</dbReference>
<sequence>MSSEPKDILRVVGVNHDGTFKDYENVYDQFGSSFIGRGDFDIQEKKCSRKQISIIRNNDNSNFIACNGVNPSYLKKHDQEFFVQMVRDQNYPIENGDCFSMIYESFTFQIIIESKKNKQQQSNSNNSDNENNTTTDKKRKAIDSDEKVEEKKKKKDELPVCPHGASCYRKNPTHFQEYSHPWNEKKSVSDDDQETKNPKDLKPDLNKTSTTTTPKTITDNVPIKQPDLQIQQKKPQPQPQPPQPNNDQQPQPQIKKDIPKKLTLQDIKKDEPKKTIPTTTTSSKNDITIPNPIPTPNPLVAASNNDKAQQQSEEISNAGKIVGPKYKKKKLSDVHKPRTLVFPFLSSIKCGIDIDKAAEIASQAIQEYLQFHQNEEDIKLKMVIEKTIYSDALESFKKILGNKWDKRFEILSIENLNSIEQFSNNCRIYATESTWRLKKIPSNKFLYEDMLSIDGKAINFEKDTKNRFPNPAKIGKSYPVAVNVETRLHKEYGVEYVVLILPPNMNPLKPDCLASYTQSLPLLKESYHSLFTVLDNF</sequence>
<feature type="region of interest" description="Disordered" evidence="1">
    <location>
        <begin position="116"/>
        <end position="295"/>
    </location>
</feature>
<feature type="compositionally biased region" description="Low complexity" evidence="1">
    <location>
        <begin position="119"/>
        <end position="134"/>
    </location>
</feature>
<dbReference type="InterPro" id="IPR008984">
    <property type="entry name" value="SMAD_FHA_dom_sf"/>
</dbReference>
<dbReference type="AlphaFoldDB" id="A0A8J4Q4M5"/>
<feature type="compositionally biased region" description="Low complexity" evidence="1">
    <location>
        <begin position="275"/>
        <end position="290"/>
    </location>
</feature>
<evidence type="ECO:0000313" key="4">
    <source>
        <dbReference type="Proteomes" id="UP000695562"/>
    </source>
</evidence>